<dbReference type="HOGENOM" id="CLU_015560_0_0_1"/>
<sequence length="629" mass="69615">MPPFTTPESIANSYDSSATTPTTNTPSSERQNDREISVENIEAKLPLNDIQRPFILRLAPGEPEANDEITVAVDDEGVASQYLKRKQTSRADEQQPREDATKGKPPESSTGSGKDVTIGYWRASKAPTVALKHAVTGSIDVRERLRTRIQPTTLSGDMISDEYPLPPGPNGVWITFDKIVFLDHLVGLDQLQVKEYVKIRAKAIGTEKLEVERVAAEKAAVKEARRRANASSTGKRGTNLPQIAHGVDLPEHLPQNRDAKRRRTSGGFALANPLPLNGPIIEHTPNQPAPGGPPPWQYTVVTFPVTGPTQILVGHWANSDSPDPRDRHAVYGILGQNDMFRVKLVRETRDGRFMGGNFPTGAGAFWIAYDEVVFEPHLKNLARNEIKEYCRVRQRQIGMGEKEGERASNETKAVDEARARVAETNYKTAAPLSIPPALPRLPDDYGKESDQNGRIGHGGYELRQNRRVEAARVNNVTARKPCIEIDTPHQPALAPGQTTSTTSLNNNAIKRTSVLAESEIARVELAQELAHTQAANRERAAQQPPLKQPKPPPQLSLRDEMQRLNKVWACQESLRLRTDAENAKMYAGVKYERKTQGPLLGKLASQGKIININGEDYVEYRVLAKPSFF</sequence>
<feature type="compositionally biased region" description="Basic and acidic residues" evidence="1">
    <location>
        <begin position="89"/>
        <end position="105"/>
    </location>
</feature>
<organism evidence="2">
    <name type="scientific">Fusarium oxysporum f. sp. vasinfectum 25433</name>
    <dbReference type="NCBI Taxonomy" id="1089449"/>
    <lineage>
        <taxon>Eukaryota</taxon>
        <taxon>Fungi</taxon>
        <taxon>Dikarya</taxon>
        <taxon>Ascomycota</taxon>
        <taxon>Pezizomycotina</taxon>
        <taxon>Sordariomycetes</taxon>
        <taxon>Hypocreomycetidae</taxon>
        <taxon>Hypocreales</taxon>
        <taxon>Nectriaceae</taxon>
        <taxon>Fusarium</taxon>
        <taxon>Fusarium oxysporum species complex</taxon>
    </lineage>
</organism>
<proteinExistence type="predicted"/>
<dbReference type="AlphaFoldDB" id="X0L5Z7"/>
<evidence type="ECO:0000256" key="1">
    <source>
        <dbReference type="SAM" id="MobiDB-lite"/>
    </source>
</evidence>
<feature type="region of interest" description="Disordered" evidence="1">
    <location>
        <begin position="534"/>
        <end position="554"/>
    </location>
</feature>
<feature type="compositionally biased region" description="Polar residues" evidence="1">
    <location>
        <begin position="1"/>
        <end position="15"/>
    </location>
</feature>
<feature type="region of interest" description="Disordered" evidence="1">
    <location>
        <begin position="1"/>
        <end position="44"/>
    </location>
</feature>
<protein>
    <submittedName>
        <fullName evidence="2">Uncharacterized protein</fullName>
    </submittedName>
</protein>
<dbReference type="Proteomes" id="UP000030701">
    <property type="component" value="Unassembled WGS sequence"/>
</dbReference>
<feature type="region of interest" description="Disordered" evidence="1">
    <location>
        <begin position="83"/>
        <end position="116"/>
    </location>
</feature>
<feature type="compositionally biased region" description="Low complexity" evidence="1">
    <location>
        <begin position="16"/>
        <end position="28"/>
    </location>
</feature>
<dbReference type="OrthoDB" id="5235778at2759"/>
<reference evidence="2" key="2">
    <citation type="submission" date="2012-05" db="EMBL/GenBank/DDBJ databases">
        <title>The Genome Annotation of Fusarium oxysporum Cotton.</title>
        <authorList>
            <consortium name="The Broad Institute Genomics Platform"/>
            <person name="Ma L.-J."/>
            <person name="Corby-Kistler H."/>
            <person name="Broz K."/>
            <person name="Gale L.R."/>
            <person name="Jonkers W."/>
            <person name="O'Donnell K."/>
            <person name="Ploetz R."/>
            <person name="Steinberg C."/>
            <person name="Schwartz D.C."/>
            <person name="VanEtten H."/>
            <person name="Zhou S."/>
            <person name="Young S.K."/>
            <person name="Zeng Q."/>
            <person name="Gargeya S."/>
            <person name="Fitzgerald M."/>
            <person name="Abouelleil A."/>
            <person name="Alvarado L."/>
            <person name="Chapman S.B."/>
            <person name="Gainer-Dewar J."/>
            <person name="Goldberg J."/>
            <person name="Griggs A."/>
            <person name="Gujja S."/>
            <person name="Hansen M."/>
            <person name="Howarth C."/>
            <person name="Imamovic A."/>
            <person name="Ireland A."/>
            <person name="Larimer J."/>
            <person name="McCowan C."/>
            <person name="Murphy C."/>
            <person name="Pearson M."/>
            <person name="Poon T.W."/>
            <person name="Priest M."/>
            <person name="Roberts A."/>
            <person name="Saif S."/>
            <person name="Shea T."/>
            <person name="Sykes S."/>
            <person name="Wortman J."/>
            <person name="Nusbaum C."/>
            <person name="Birren B."/>
        </authorList>
    </citation>
    <scope>NUCLEOTIDE SEQUENCE</scope>
    <source>
        <strain evidence="2">25433</strain>
    </source>
</reference>
<evidence type="ECO:0000313" key="2">
    <source>
        <dbReference type="EMBL" id="EXM16482.1"/>
    </source>
</evidence>
<gene>
    <name evidence="2" type="ORF">FOTG_15228</name>
</gene>
<reference evidence="2" key="1">
    <citation type="submission" date="2011-11" db="EMBL/GenBank/DDBJ databases">
        <title>The Genome Sequence of Fusarium oxysporum Cotton.</title>
        <authorList>
            <consortium name="The Broad Institute Genome Sequencing Platform"/>
            <person name="Ma L.-J."/>
            <person name="Gale L.R."/>
            <person name="Schwartz D.C."/>
            <person name="Zhou S."/>
            <person name="Corby-Kistler H."/>
            <person name="Young S.K."/>
            <person name="Zeng Q."/>
            <person name="Gargeya S."/>
            <person name="Fitzgerald M."/>
            <person name="Haas B."/>
            <person name="Abouelleil A."/>
            <person name="Alvarado L."/>
            <person name="Arachchi H.M."/>
            <person name="Berlin A."/>
            <person name="Brown A."/>
            <person name="Chapman S.B."/>
            <person name="Chen Z."/>
            <person name="Dunbar C."/>
            <person name="Freedman E."/>
            <person name="Gearin G."/>
            <person name="Goldberg J."/>
            <person name="Griggs A."/>
            <person name="Gujja S."/>
            <person name="Heiman D."/>
            <person name="Howarth C."/>
            <person name="Larson L."/>
            <person name="Lui A."/>
            <person name="MacDonald P.J.P."/>
            <person name="Montmayeur A."/>
            <person name="Murphy C."/>
            <person name="Neiman D."/>
            <person name="Pearson M."/>
            <person name="Priest M."/>
            <person name="Roberts A."/>
            <person name="Saif S."/>
            <person name="Shea T."/>
            <person name="Shenoy N."/>
            <person name="Sisk P."/>
            <person name="Stolte C."/>
            <person name="Sykes S."/>
            <person name="Wortman J."/>
            <person name="Nusbaum C."/>
            <person name="Birren B."/>
        </authorList>
    </citation>
    <scope>NUCLEOTIDE SEQUENCE [LARGE SCALE GENOMIC DNA]</scope>
    <source>
        <strain evidence="2">25433</strain>
    </source>
</reference>
<accession>X0L5Z7</accession>
<dbReference type="EMBL" id="JH657997">
    <property type="protein sequence ID" value="EXM16482.1"/>
    <property type="molecule type" value="Genomic_DNA"/>
</dbReference>
<name>X0L5Z7_FUSOX</name>